<gene>
    <name evidence="1" type="ORF">PENNAL_c0013G11099</name>
</gene>
<proteinExistence type="predicted"/>
<keyword evidence="2" id="KW-1185">Reference proteome</keyword>
<evidence type="ECO:0000313" key="1">
    <source>
        <dbReference type="EMBL" id="OQE89834.1"/>
    </source>
</evidence>
<sequence length="287" mass="31764">MAVIFYNARYSADELQIVDRFTTVSPSTRNLCAVWTIVFCPSVFRFKKASDQQLEVTDAQLITKQDHKIPSGLYAGSSVKSVSGRCVDHSALFKKISSKKFINGRYLESGTKVMYLYCYANVHELLPVYRQVGVFPQQLENMGLLPTDVKWLLYTFRTPFSISDGIAQPGTYASDASSGNILSTDSDVQIMESRGPADGDITCSGKVHTYSLVDCLRVRFLVVLSNPALQSAAFGVTEFVCSACYVWRQLILEGVINGQANNIARLITKDSGFLNWPVDGALRGFET</sequence>
<dbReference type="STRING" id="60175.A0A1V6YRA1"/>
<organism evidence="1 2">
    <name type="scientific">Penicillium nalgiovense</name>
    <dbReference type="NCBI Taxonomy" id="60175"/>
    <lineage>
        <taxon>Eukaryota</taxon>
        <taxon>Fungi</taxon>
        <taxon>Dikarya</taxon>
        <taxon>Ascomycota</taxon>
        <taxon>Pezizomycotina</taxon>
        <taxon>Eurotiomycetes</taxon>
        <taxon>Eurotiomycetidae</taxon>
        <taxon>Eurotiales</taxon>
        <taxon>Aspergillaceae</taxon>
        <taxon>Penicillium</taxon>
    </lineage>
</organism>
<evidence type="ECO:0000313" key="2">
    <source>
        <dbReference type="Proteomes" id="UP000191691"/>
    </source>
</evidence>
<name>A0A1V6YRA1_PENNA</name>
<accession>A0A1V6YRA1</accession>
<protein>
    <submittedName>
        <fullName evidence="1">Uncharacterized protein</fullName>
    </submittedName>
</protein>
<reference evidence="2" key="1">
    <citation type="journal article" date="2017" name="Nat. Microbiol.">
        <title>Global analysis of biosynthetic gene clusters reveals vast potential of secondary metabolite production in Penicillium species.</title>
        <authorList>
            <person name="Nielsen J.C."/>
            <person name="Grijseels S."/>
            <person name="Prigent S."/>
            <person name="Ji B."/>
            <person name="Dainat J."/>
            <person name="Nielsen K.F."/>
            <person name="Frisvad J.C."/>
            <person name="Workman M."/>
            <person name="Nielsen J."/>
        </authorList>
    </citation>
    <scope>NUCLEOTIDE SEQUENCE [LARGE SCALE GENOMIC DNA]</scope>
    <source>
        <strain evidence="2">IBT 13039</strain>
    </source>
</reference>
<comment type="caution">
    <text evidence="1">The sequence shown here is derived from an EMBL/GenBank/DDBJ whole genome shotgun (WGS) entry which is preliminary data.</text>
</comment>
<dbReference type="Proteomes" id="UP000191691">
    <property type="component" value="Unassembled WGS sequence"/>
</dbReference>
<dbReference type="AlphaFoldDB" id="A0A1V6YRA1"/>
<dbReference type="EMBL" id="MOOB01000013">
    <property type="protein sequence ID" value="OQE89834.1"/>
    <property type="molecule type" value="Genomic_DNA"/>
</dbReference>